<feature type="transmembrane region" description="Helical" evidence="3">
    <location>
        <begin position="215"/>
        <end position="234"/>
    </location>
</feature>
<evidence type="ECO:0000259" key="4">
    <source>
        <dbReference type="Pfam" id="PF01757"/>
    </source>
</evidence>
<organism evidence="5 6">
    <name type="scientific">Paenibacillus chartarius</name>
    <dbReference type="NCBI Taxonomy" id="747481"/>
    <lineage>
        <taxon>Bacteria</taxon>
        <taxon>Bacillati</taxon>
        <taxon>Bacillota</taxon>
        <taxon>Bacilli</taxon>
        <taxon>Bacillales</taxon>
        <taxon>Paenibacillaceae</taxon>
        <taxon>Paenibacillus</taxon>
    </lineage>
</organism>
<name>A0ABV6DUG4_9BACL</name>
<feature type="transmembrane region" description="Helical" evidence="3">
    <location>
        <begin position="280"/>
        <end position="297"/>
    </location>
</feature>
<feature type="transmembrane region" description="Helical" evidence="3">
    <location>
        <begin position="157"/>
        <end position="178"/>
    </location>
</feature>
<evidence type="ECO:0000313" key="5">
    <source>
        <dbReference type="EMBL" id="MFC0216290.1"/>
    </source>
</evidence>
<evidence type="ECO:0000256" key="3">
    <source>
        <dbReference type="SAM" id="Phobius"/>
    </source>
</evidence>
<feature type="transmembrane region" description="Helical" evidence="3">
    <location>
        <begin position="318"/>
        <end position="335"/>
    </location>
</feature>
<keyword evidence="6" id="KW-1185">Reference proteome</keyword>
<dbReference type="PANTHER" id="PTHR23028">
    <property type="entry name" value="ACETYLTRANSFERASE"/>
    <property type="match status" value="1"/>
</dbReference>
<dbReference type="InterPro" id="IPR002656">
    <property type="entry name" value="Acyl_transf_3_dom"/>
</dbReference>
<comment type="caution">
    <text evidence="5">The sequence shown here is derived from an EMBL/GenBank/DDBJ whole genome shotgun (WGS) entry which is preliminary data.</text>
</comment>
<feature type="transmembrane region" description="Helical" evidence="3">
    <location>
        <begin position="95"/>
        <end position="114"/>
    </location>
</feature>
<feature type="domain" description="Acyltransferase 3" evidence="4">
    <location>
        <begin position="7"/>
        <end position="358"/>
    </location>
</feature>
<keyword evidence="3" id="KW-0812">Transmembrane</keyword>
<keyword evidence="5" id="KW-0012">Acyltransferase</keyword>
<proteinExistence type="inferred from homology"/>
<dbReference type="GO" id="GO:0016746">
    <property type="term" value="F:acyltransferase activity"/>
    <property type="evidence" value="ECO:0007669"/>
    <property type="project" value="UniProtKB-KW"/>
</dbReference>
<dbReference type="Proteomes" id="UP001589776">
    <property type="component" value="Unassembled WGS sequence"/>
</dbReference>
<comment type="subcellular location">
    <subcellularLocation>
        <location evidence="1">Membrane</location>
    </subcellularLocation>
</comment>
<feature type="transmembrane region" description="Helical" evidence="3">
    <location>
        <begin position="246"/>
        <end position="265"/>
    </location>
</feature>
<evidence type="ECO:0000256" key="1">
    <source>
        <dbReference type="ARBA" id="ARBA00004370"/>
    </source>
</evidence>
<feature type="transmembrane region" description="Helical" evidence="3">
    <location>
        <begin position="185"/>
        <end position="203"/>
    </location>
</feature>
<dbReference type="InterPro" id="IPR050879">
    <property type="entry name" value="Acyltransferase_3"/>
</dbReference>
<keyword evidence="5" id="KW-0808">Transferase</keyword>
<accession>A0ABV6DUG4</accession>
<comment type="similarity">
    <text evidence="2">Belongs to the acyltransferase 3 family.</text>
</comment>
<keyword evidence="3" id="KW-1133">Transmembrane helix</keyword>
<feature type="transmembrane region" description="Helical" evidence="3">
    <location>
        <begin position="341"/>
        <end position="361"/>
    </location>
</feature>
<feature type="transmembrane region" description="Helical" evidence="3">
    <location>
        <begin position="53"/>
        <end position="74"/>
    </location>
</feature>
<keyword evidence="3" id="KW-0472">Membrane</keyword>
<dbReference type="EMBL" id="JBHLWN010000116">
    <property type="protein sequence ID" value="MFC0216290.1"/>
    <property type="molecule type" value="Genomic_DNA"/>
</dbReference>
<feature type="transmembrane region" description="Helical" evidence="3">
    <location>
        <begin position="12"/>
        <end position="33"/>
    </location>
</feature>
<evidence type="ECO:0000256" key="2">
    <source>
        <dbReference type="ARBA" id="ARBA00007400"/>
    </source>
</evidence>
<reference evidence="5 6" key="1">
    <citation type="submission" date="2024-09" db="EMBL/GenBank/DDBJ databases">
        <authorList>
            <person name="Sun Q."/>
            <person name="Mori K."/>
        </authorList>
    </citation>
    <scope>NUCLEOTIDE SEQUENCE [LARGE SCALE GENOMIC DNA]</scope>
    <source>
        <strain evidence="5 6">CCM 7759</strain>
    </source>
</reference>
<evidence type="ECO:0000313" key="6">
    <source>
        <dbReference type="Proteomes" id="UP001589776"/>
    </source>
</evidence>
<dbReference type="EC" id="2.3.-.-" evidence="5"/>
<gene>
    <name evidence="5" type="ORF">ACFFK0_28230</name>
</gene>
<protein>
    <submittedName>
        <fullName evidence="5">Acyltransferase family protein</fullName>
        <ecNumber evidence="5">2.3.-.-</ecNumber>
    </submittedName>
</protein>
<sequence>MKKERIEQLDSLRGLAALIVLFHHYFYIIPTLYQKSPALTPSEYLIKFTPLHIFWAGSEAVMFFFVLSGFVLALPFLSGKSIAYIGYMIKRILRIYLPYAVAVAISIFAAMLFYRGGDIPELSEWFNSKWDDRFSIEYLLGFATMIFSYNNGEFNPVLWSLVQEMRVSLIFPLLMYFVIRFNWKYVMAIAVTLSVLGYGLHYVTYHVNYKNDYFITFHYLLMFTVGAIVAKHRVPIVNYAKQLSSLKITVLVFIALLCCTYSWWFFPQSSLLHMQMFDEWMSTIGVCVLLICSIAFDRFKNVLLIAPIHYLGKISYSLYLYHAIALLIFVNVFYYQLPVPMIWLLALVTSLLVSSLSYHFIEIPSIKLGQYYSTKISKPKNQNKDFVQPA</sequence>
<dbReference type="Pfam" id="PF01757">
    <property type="entry name" value="Acyl_transf_3"/>
    <property type="match status" value="1"/>
</dbReference>
<dbReference type="RefSeq" id="WP_377474321.1">
    <property type="nucleotide sequence ID" value="NZ_JBHLWN010000116.1"/>
</dbReference>